<feature type="compositionally biased region" description="Polar residues" evidence="5">
    <location>
        <begin position="807"/>
        <end position="825"/>
    </location>
</feature>
<comment type="caution">
    <text evidence="8">The sequence shown here is derived from an EMBL/GenBank/DDBJ whole genome shotgun (WGS) entry which is preliminary data.</text>
</comment>
<accession>A0A2A2JPB5</accession>
<feature type="compositionally biased region" description="Acidic residues" evidence="5">
    <location>
        <begin position="151"/>
        <end position="167"/>
    </location>
</feature>
<evidence type="ECO:0000313" key="9">
    <source>
        <dbReference type="Proteomes" id="UP000218231"/>
    </source>
</evidence>
<keyword evidence="3" id="KW-0862">Zinc</keyword>
<feature type="compositionally biased region" description="Basic and acidic residues" evidence="5">
    <location>
        <begin position="772"/>
        <end position="803"/>
    </location>
</feature>
<feature type="region of interest" description="Disordered" evidence="5">
    <location>
        <begin position="551"/>
        <end position="581"/>
    </location>
</feature>
<dbReference type="GO" id="GO:0008270">
    <property type="term" value="F:zinc ion binding"/>
    <property type="evidence" value="ECO:0007669"/>
    <property type="project" value="UniProtKB-KW"/>
</dbReference>
<dbReference type="PROSITE" id="PS01359">
    <property type="entry name" value="ZF_PHD_1"/>
    <property type="match status" value="1"/>
</dbReference>
<evidence type="ECO:0008006" key="10">
    <source>
        <dbReference type="Google" id="ProtNLM"/>
    </source>
</evidence>
<feature type="compositionally biased region" description="Basic residues" evidence="5">
    <location>
        <begin position="849"/>
        <end position="862"/>
    </location>
</feature>
<feature type="compositionally biased region" description="Basic residues" evidence="5">
    <location>
        <begin position="30"/>
        <end position="50"/>
    </location>
</feature>
<dbReference type="Pfam" id="PF13832">
    <property type="entry name" value="zf-HC5HC2H_2"/>
    <property type="match status" value="1"/>
</dbReference>
<feature type="region of interest" description="Disordered" evidence="5">
    <location>
        <begin position="743"/>
        <end position="880"/>
    </location>
</feature>
<organism evidence="8 9">
    <name type="scientific">Diploscapter pachys</name>
    <dbReference type="NCBI Taxonomy" id="2018661"/>
    <lineage>
        <taxon>Eukaryota</taxon>
        <taxon>Metazoa</taxon>
        <taxon>Ecdysozoa</taxon>
        <taxon>Nematoda</taxon>
        <taxon>Chromadorea</taxon>
        <taxon>Rhabditida</taxon>
        <taxon>Rhabditina</taxon>
        <taxon>Rhabditomorpha</taxon>
        <taxon>Rhabditoidea</taxon>
        <taxon>Rhabditidae</taxon>
        <taxon>Diploscapter</taxon>
    </lineage>
</organism>
<feature type="compositionally biased region" description="Low complexity" evidence="5">
    <location>
        <begin position="117"/>
        <end position="133"/>
    </location>
</feature>
<dbReference type="PANTHER" id="PTHR13793:SF160">
    <property type="entry name" value="PHD FINGER PROTEIN RHINOCEROS"/>
    <property type="match status" value="1"/>
</dbReference>
<dbReference type="STRING" id="2018661.A0A2A2JPB5"/>
<gene>
    <name evidence="8" type="ORF">WR25_07683</name>
</gene>
<dbReference type="PROSITE" id="PS50016">
    <property type="entry name" value="ZF_PHD_2"/>
    <property type="match status" value="1"/>
</dbReference>
<feature type="region of interest" description="Disordered" evidence="5">
    <location>
        <begin position="1"/>
        <end position="187"/>
    </location>
</feature>
<feature type="compositionally biased region" description="Low complexity" evidence="5">
    <location>
        <begin position="84"/>
        <end position="99"/>
    </location>
</feature>
<dbReference type="Pfam" id="PF13831">
    <property type="entry name" value="PHD_2"/>
    <property type="match status" value="1"/>
</dbReference>
<dbReference type="SUPFAM" id="SSF57903">
    <property type="entry name" value="FYVE/PHD zinc finger"/>
    <property type="match status" value="1"/>
</dbReference>
<dbReference type="PANTHER" id="PTHR13793">
    <property type="entry name" value="PHD FINGER PROTEINS"/>
    <property type="match status" value="1"/>
</dbReference>
<keyword evidence="1" id="KW-0479">Metal-binding</keyword>
<dbReference type="SMART" id="SM00249">
    <property type="entry name" value="PHD"/>
    <property type="match status" value="2"/>
</dbReference>
<dbReference type="Gene3D" id="3.30.40.10">
    <property type="entry name" value="Zinc/RING finger domain, C3HC4 (zinc finger)"/>
    <property type="match status" value="2"/>
</dbReference>
<feature type="compositionally biased region" description="Polar residues" evidence="5">
    <location>
        <begin position="839"/>
        <end position="848"/>
    </location>
</feature>
<dbReference type="EMBL" id="LIAE01010301">
    <property type="protein sequence ID" value="PAV63510.1"/>
    <property type="molecule type" value="Genomic_DNA"/>
</dbReference>
<feature type="domain" description="PHD-type" evidence="7">
    <location>
        <begin position="438"/>
        <end position="553"/>
    </location>
</feature>
<feature type="domain" description="PHD-type" evidence="6">
    <location>
        <begin position="384"/>
        <end position="434"/>
    </location>
</feature>
<dbReference type="InterPro" id="IPR019787">
    <property type="entry name" value="Znf_PHD-finger"/>
</dbReference>
<dbReference type="InterPro" id="IPR001965">
    <property type="entry name" value="Znf_PHD"/>
</dbReference>
<dbReference type="AlphaFoldDB" id="A0A2A2JPB5"/>
<feature type="compositionally biased region" description="Basic and acidic residues" evidence="5">
    <location>
        <begin position="55"/>
        <end position="66"/>
    </location>
</feature>
<protein>
    <recommendedName>
        <fullName evidence="10">PHD-type domain-containing protein</fullName>
    </recommendedName>
</protein>
<dbReference type="InterPro" id="IPR050701">
    <property type="entry name" value="Histone_Mod_Regulator"/>
</dbReference>
<feature type="compositionally biased region" description="Basic and acidic residues" evidence="5">
    <location>
        <begin position="863"/>
        <end position="872"/>
    </location>
</feature>
<dbReference type="InterPro" id="IPR011011">
    <property type="entry name" value="Znf_FYVE_PHD"/>
</dbReference>
<dbReference type="PROSITE" id="PS51805">
    <property type="entry name" value="EPHD"/>
    <property type="match status" value="1"/>
</dbReference>
<evidence type="ECO:0000313" key="8">
    <source>
        <dbReference type="EMBL" id="PAV63510.1"/>
    </source>
</evidence>
<evidence type="ECO:0000256" key="4">
    <source>
        <dbReference type="PROSITE-ProRule" id="PRU00146"/>
    </source>
</evidence>
<dbReference type="OrthoDB" id="20839at2759"/>
<keyword evidence="2 4" id="KW-0863">Zinc-finger</keyword>
<dbReference type="CDD" id="cd15492">
    <property type="entry name" value="PHD_BRPF_JADE_like"/>
    <property type="match status" value="1"/>
</dbReference>
<evidence type="ECO:0000256" key="1">
    <source>
        <dbReference type="ARBA" id="ARBA00022723"/>
    </source>
</evidence>
<keyword evidence="9" id="KW-1185">Reference proteome</keyword>
<name>A0A2A2JPB5_9BILA</name>
<dbReference type="Proteomes" id="UP000218231">
    <property type="component" value="Unassembled WGS sequence"/>
</dbReference>
<sequence length="1263" mass="143038">MAPAAPLSDNHHREAHLSMSGESVKSVQLLRHHSSSHHNGQHNSIRKLRRNVLTEIRRSSGRDSSDSHFSPRVIVNGHRKPSRSSMAASTSASSAAAADSTDDEDSETPKRVRKNGARLSTSSLRKSAASLKSIRFKQQNSKDAAMAADSNLEEENSEELDAADFSDDGDRSFDHASSDGDEGMPKSVKDKKKFYYVNTNGKPSELFRTDLITRVRNGEYSSEDSDDEARAGPGLIRLNDHWRPEWDHGVQVVMNRTDLPQFKVEKSDISPIKRTPFVIPSKYIGIAPSSTIESDNSRYVSTSTHRLIRPPPRRLYEGDKIDEIYLRKLNENRCNLDRPTVTFRELLNIMDALEVDAYKNIHQQLLEPLNSPASRDDDVINEEDAACDICRGEDSEDGDDLLFCDGCNLCVHLSCYGLEDLPPDSWYCVRCEYAYGVNPPCALCPTTGGAMKSSGDKWVHIACALWLPECRFGDVEKRDRITDLDKIPDEKWLAKCVICDLRQGACIKCTAPGCKVWFHVTCALRSGYEMRIEQFADATLDGVDMISRCPKHRTEKKQSNTSRDNAEQSASASDDESESKASESLRKLESEFYLYANYEDVAKRLHYDLLIVSDVYEYWKQKREYFGNTPLIKNVHDDIIIESSQTPMLHLPSSPIFTPNVPTNTPVPLQRLRACLDKERNILTLLVRRERAKLEMFRTEKALCDNIWRQTIGSHPLSHRAIGQLIAQAKMFMVESAIAEAQQMSPFGSKKKQKTPSPSKLPATPQKRKHSPEKQHKETPKKPASPEKEKKSSPKKSLIDSLKKSVKSPQISKTANKSPTGNQTPKIKGSESGKKKQKLTNLTPTQKNGQKKLLKSPDKKKKMNGERGRDDSSSTPIKKRLRRTISKLNMRCFRIDPRIYPNRLHRVGIEGNTLFLQPSLPNAVQLWSVDTLFPQSWKCLFHVNIVEHFYSLPCCSYQSAYLYVLVIAIREGERHGRASIFRVNRDTKHSEEFRFDETTEEFLDVPWETAELTCGKDESLHIYDRAIVAGPIPFWNVIFNHTDNMFYLQRSFVPDPTGIRTDRFPILYDDPTEKTFVRMTANNSLTVFNAKEEKWEEYFPIVGSRINLASIASKGLQETMSRTGHRAGAVMSNLSIHTDGPVCIARVLLNHAHHFYRITLDHQNKEFSCEPRGVVGRLSNQKMYYTVVGEKIVAIIGLKNIIVAPLQPPTLAECCIWELQKMNSWVDENGGRSGGLSPTEIKDLLKKTFQNSQNLREIISYSV</sequence>
<dbReference type="InterPro" id="IPR019786">
    <property type="entry name" value="Zinc_finger_PHD-type_CS"/>
</dbReference>
<evidence type="ECO:0000259" key="6">
    <source>
        <dbReference type="PROSITE" id="PS50016"/>
    </source>
</evidence>
<dbReference type="InterPro" id="IPR013083">
    <property type="entry name" value="Znf_RING/FYVE/PHD"/>
</dbReference>
<dbReference type="InterPro" id="IPR034732">
    <property type="entry name" value="EPHD"/>
</dbReference>
<feature type="compositionally biased region" description="Basic and acidic residues" evidence="5">
    <location>
        <begin position="168"/>
        <end position="187"/>
    </location>
</feature>
<proteinExistence type="predicted"/>
<reference evidence="8 9" key="1">
    <citation type="journal article" date="2017" name="Curr. Biol.">
        <title>Genome architecture and evolution of a unichromosomal asexual nematode.</title>
        <authorList>
            <person name="Fradin H."/>
            <person name="Zegar C."/>
            <person name="Gutwein M."/>
            <person name="Lucas J."/>
            <person name="Kovtun M."/>
            <person name="Corcoran D."/>
            <person name="Baugh L.R."/>
            <person name="Kiontke K."/>
            <person name="Gunsalus K."/>
            <person name="Fitch D.H."/>
            <person name="Piano F."/>
        </authorList>
    </citation>
    <scope>NUCLEOTIDE SEQUENCE [LARGE SCALE GENOMIC DNA]</scope>
    <source>
        <strain evidence="8">PF1309</strain>
    </source>
</reference>
<evidence type="ECO:0000259" key="7">
    <source>
        <dbReference type="PROSITE" id="PS51805"/>
    </source>
</evidence>
<dbReference type="GO" id="GO:0006357">
    <property type="term" value="P:regulation of transcription by RNA polymerase II"/>
    <property type="evidence" value="ECO:0007669"/>
    <property type="project" value="TreeGrafter"/>
</dbReference>
<evidence type="ECO:0000256" key="2">
    <source>
        <dbReference type="ARBA" id="ARBA00022771"/>
    </source>
</evidence>
<evidence type="ECO:0000256" key="3">
    <source>
        <dbReference type="ARBA" id="ARBA00022833"/>
    </source>
</evidence>
<evidence type="ECO:0000256" key="5">
    <source>
        <dbReference type="SAM" id="MobiDB-lite"/>
    </source>
</evidence>